<protein>
    <submittedName>
        <fullName evidence="1">SAM-dependent methyltransferase</fullName>
    </submittedName>
</protein>
<keyword evidence="1" id="KW-0808">Transferase</keyword>
<dbReference type="Gene3D" id="3.40.50.150">
    <property type="entry name" value="Vaccinia Virus protein VP39"/>
    <property type="match status" value="1"/>
</dbReference>
<dbReference type="InterPro" id="IPR029063">
    <property type="entry name" value="SAM-dependent_MTases_sf"/>
</dbReference>
<accession>A0A7K1KVF0</accession>
<dbReference type="EMBL" id="WOFH01000002">
    <property type="protein sequence ID" value="MUN36158.1"/>
    <property type="molecule type" value="Genomic_DNA"/>
</dbReference>
<organism evidence="1 2">
    <name type="scientific">Actinomadura litoris</name>
    <dbReference type="NCBI Taxonomy" id="2678616"/>
    <lineage>
        <taxon>Bacteria</taxon>
        <taxon>Bacillati</taxon>
        <taxon>Actinomycetota</taxon>
        <taxon>Actinomycetes</taxon>
        <taxon>Streptosporangiales</taxon>
        <taxon>Thermomonosporaceae</taxon>
        <taxon>Actinomadura</taxon>
    </lineage>
</organism>
<proteinExistence type="predicted"/>
<evidence type="ECO:0000313" key="2">
    <source>
        <dbReference type="Proteomes" id="UP000432015"/>
    </source>
</evidence>
<sequence>MTGFTASWLTLREPADAAARATDLLPPLRAALRPGPLVICDVGSGTGSMARWLAPRLPVPQHWILCDSDPGLLAHAHAPAPFQTHVGDLGTVDLEGASLVTASALLDILTFAELDGLAAAVTAAGIPALLTLSVVGRVRLTPPDPLDADLGAAFDDHQRRGGLLGPGAVAAAIEVFGRRHAVVRTRPSPWILGPAHALLAAEWLRGWVAAAVEQRPDLAPAAAGYLARRLADGFDAEIEHADILAVPGSAA</sequence>
<keyword evidence="2" id="KW-1185">Reference proteome</keyword>
<comment type="caution">
    <text evidence="1">The sequence shown here is derived from an EMBL/GenBank/DDBJ whole genome shotgun (WGS) entry which is preliminary data.</text>
</comment>
<dbReference type="GO" id="GO:0032259">
    <property type="term" value="P:methylation"/>
    <property type="evidence" value="ECO:0007669"/>
    <property type="project" value="UniProtKB-KW"/>
</dbReference>
<keyword evidence="1" id="KW-0489">Methyltransferase</keyword>
<dbReference type="RefSeq" id="WP_312874324.1">
    <property type="nucleotide sequence ID" value="NZ_WOFH01000002.1"/>
</dbReference>
<name>A0A7K1KVF0_9ACTN</name>
<dbReference type="GO" id="GO:0008168">
    <property type="term" value="F:methyltransferase activity"/>
    <property type="evidence" value="ECO:0007669"/>
    <property type="project" value="UniProtKB-KW"/>
</dbReference>
<dbReference type="AlphaFoldDB" id="A0A7K1KVF0"/>
<dbReference type="SUPFAM" id="SSF53335">
    <property type="entry name" value="S-adenosyl-L-methionine-dependent methyltransferases"/>
    <property type="match status" value="1"/>
</dbReference>
<gene>
    <name evidence="1" type="ORF">GNZ18_06045</name>
</gene>
<reference evidence="1 2" key="1">
    <citation type="submission" date="2019-11" db="EMBL/GenBank/DDBJ databases">
        <authorList>
            <person name="Cao P."/>
        </authorList>
    </citation>
    <scope>NUCLEOTIDE SEQUENCE [LARGE SCALE GENOMIC DNA]</scope>
    <source>
        <strain evidence="1 2">NEAU-AAG5</strain>
    </source>
</reference>
<dbReference type="Proteomes" id="UP000432015">
    <property type="component" value="Unassembled WGS sequence"/>
</dbReference>
<evidence type="ECO:0000313" key="1">
    <source>
        <dbReference type="EMBL" id="MUN36158.1"/>
    </source>
</evidence>